<evidence type="ECO:0000256" key="3">
    <source>
        <dbReference type="ARBA" id="ARBA00023140"/>
    </source>
</evidence>
<proteinExistence type="predicted"/>
<dbReference type="PANTHER" id="PTHR12652:SF19">
    <property type="entry name" value="PEROXISOMAL BIOGENESIS FACTOR 11"/>
    <property type="match status" value="1"/>
</dbReference>
<gene>
    <name evidence="5" type="ORF">EXIGLDRAFT_599272</name>
</gene>
<evidence type="ECO:0000256" key="1">
    <source>
        <dbReference type="ARBA" id="ARBA00022593"/>
    </source>
</evidence>
<name>A0A166BTG3_EXIGL</name>
<evidence type="ECO:0000256" key="2">
    <source>
        <dbReference type="ARBA" id="ARBA00023136"/>
    </source>
</evidence>
<sequence>MAESHELQQSTSSIGFAHGSSGFTVNPLSVRTPRVSLVSNATTSTYVPLSNSVASVRLPVPDDQHSQNGLVINEDDLDSVIDIRTGMAPPKPPVVRAEDVWREIVKSSNGRDKALKLIQYSFKLCTLFHNNVTASPLLRRGRAQPKWETDIVVGVDQTISGLSLARKCLILFNWLTPLSQITHPQPVEAFSALHNKFGKRPNAQQQPPLLHKFLHAPPPVLLDLLNGAADDVATFSKLGIINKRVGSRAAKIADWCWFVATLVKLVELQVERGILSSMIRDVESRLYRESMAGPGKPSEGAKIDDGELQKLRKQDYWLQIARGKLLLDLVFVSYEVFNLKRAQTTVKAVTGLLSAVLSSYKLYDQHTHALIKSGHS</sequence>
<comment type="subcellular location">
    <subcellularLocation>
        <location evidence="4">Peroxisome membrane</location>
    </subcellularLocation>
</comment>
<keyword evidence="3" id="KW-0576">Peroxisome</keyword>
<evidence type="ECO:0000313" key="6">
    <source>
        <dbReference type="Proteomes" id="UP000077266"/>
    </source>
</evidence>
<keyword evidence="2" id="KW-0472">Membrane</keyword>
<protein>
    <submittedName>
        <fullName evidence="5">Uncharacterized protein</fullName>
    </submittedName>
</protein>
<dbReference type="InParanoid" id="A0A166BTG3"/>
<dbReference type="GO" id="GO:0016559">
    <property type="term" value="P:peroxisome fission"/>
    <property type="evidence" value="ECO:0007669"/>
    <property type="project" value="InterPro"/>
</dbReference>
<dbReference type="AlphaFoldDB" id="A0A166BTG3"/>
<dbReference type="GO" id="GO:0005778">
    <property type="term" value="C:peroxisomal membrane"/>
    <property type="evidence" value="ECO:0007669"/>
    <property type="project" value="UniProtKB-SubCell"/>
</dbReference>
<reference evidence="5 6" key="1">
    <citation type="journal article" date="2016" name="Mol. Biol. Evol.">
        <title>Comparative Genomics of Early-Diverging Mushroom-Forming Fungi Provides Insights into the Origins of Lignocellulose Decay Capabilities.</title>
        <authorList>
            <person name="Nagy L.G."/>
            <person name="Riley R."/>
            <person name="Tritt A."/>
            <person name="Adam C."/>
            <person name="Daum C."/>
            <person name="Floudas D."/>
            <person name="Sun H."/>
            <person name="Yadav J.S."/>
            <person name="Pangilinan J."/>
            <person name="Larsson K.H."/>
            <person name="Matsuura K."/>
            <person name="Barry K."/>
            <person name="Labutti K."/>
            <person name="Kuo R."/>
            <person name="Ohm R.A."/>
            <person name="Bhattacharya S.S."/>
            <person name="Shirouzu T."/>
            <person name="Yoshinaga Y."/>
            <person name="Martin F.M."/>
            <person name="Grigoriev I.V."/>
            <person name="Hibbett D.S."/>
        </authorList>
    </citation>
    <scope>NUCLEOTIDE SEQUENCE [LARGE SCALE GENOMIC DNA]</scope>
    <source>
        <strain evidence="5 6">HHB12029</strain>
    </source>
</reference>
<organism evidence="5 6">
    <name type="scientific">Exidia glandulosa HHB12029</name>
    <dbReference type="NCBI Taxonomy" id="1314781"/>
    <lineage>
        <taxon>Eukaryota</taxon>
        <taxon>Fungi</taxon>
        <taxon>Dikarya</taxon>
        <taxon>Basidiomycota</taxon>
        <taxon>Agaricomycotina</taxon>
        <taxon>Agaricomycetes</taxon>
        <taxon>Auriculariales</taxon>
        <taxon>Exidiaceae</taxon>
        <taxon>Exidia</taxon>
    </lineage>
</organism>
<dbReference type="STRING" id="1314781.A0A166BTG3"/>
<evidence type="ECO:0000256" key="4">
    <source>
        <dbReference type="ARBA" id="ARBA00046271"/>
    </source>
</evidence>
<keyword evidence="1" id="KW-0962">Peroxisome biogenesis</keyword>
<dbReference type="PANTHER" id="PTHR12652">
    <property type="entry name" value="PEROXISOMAL BIOGENESIS FACTOR 11"/>
    <property type="match status" value="1"/>
</dbReference>
<dbReference type="OrthoDB" id="411017at2759"/>
<dbReference type="InterPro" id="IPR008733">
    <property type="entry name" value="PEX11"/>
</dbReference>
<dbReference type="Proteomes" id="UP000077266">
    <property type="component" value="Unassembled WGS sequence"/>
</dbReference>
<evidence type="ECO:0000313" key="5">
    <source>
        <dbReference type="EMBL" id="KZW03880.1"/>
    </source>
</evidence>
<keyword evidence="6" id="KW-1185">Reference proteome</keyword>
<dbReference type="Pfam" id="PF05648">
    <property type="entry name" value="PEX11"/>
    <property type="match status" value="1"/>
</dbReference>
<accession>A0A166BTG3</accession>
<dbReference type="EMBL" id="KV425882">
    <property type="protein sequence ID" value="KZW03880.1"/>
    <property type="molecule type" value="Genomic_DNA"/>
</dbReference>